<feature type="transmembrane region" description="Helical" evidence="1">
    <location>
        <begin position="195"/>
        <end position="213"/>
    </location>
</feature>
<feature type="transmembrane region" description="Helical" evidence="1">
    <location>
        <begin position="127"/>
        <end position="151"/>
    </location>
</feature>
<dbReference type="EMBL" id="MU853994">
    <property type="protein sequence ID" value="KAK3934399.1"/>
    <property type="molecule type" value="Genomic_DNA"/>
</dbReference>
<feature type="transmembrane region" description="Helical" evidence="1">
    <location>
        <begin position="21"/>
        <end position="50"/>
    </location>
</feature>
<keyword evidence="1" id="KW-0812">Transmembrane</keyword>
<organism evidence="2 3">
    <name type="scientific">Diplogelasinospora grovesii</name>
    <dbReference type="NCBI Taxonomy" id="303347"/>
    <lineage>
        <taxon>Eukaryota</taxon>
        <taxon>Fungi</taxon>
        <taxon>Dikarya</taxon>
        <taxon>Ascomycota</taxon>
        <taxon>Pezizomycotina</taxon>
        <taxon>Sordariomycetes</taxon>
        <taxon>Sordariomycetidae</taxon>
        <taxon>Sordariales</taxon>
        <taxon>Diplogelasinosporaceae</taxon>
        <taxon>Diplogelasinospora</taxon>
    </lineage>
</organism>
<comment type="caution">
    <text evidence="2">The sequence shown here is derived from an EMBL/GenBank/DDBJ whole genome shotgun (WGS) entry which is preliminary data.</text>
</comment>
<evidence type="ECO:0000313" key="3">
    <source>
        <dbReference type="Proteomes" id="UP001303473"/>
    </source>
</evidence>
<feature type="transmembrane region" description="Helical" evidence="1">
    <location>
        <begin position="70"/>
        <end position="89"/>
    </location>
</feature>
<feature type="transmembrane region" description="Helical" evidence="1">
    <location>
        <begin position="101"/>
        <end position="121"/>
    </location>
</feature>
<gene>
    <name evidence="2" type="ORF">QBC46DRAFT_273867</name>
</gene>
<keyword evidence="1" id="KW-0472">Membrane</keyword>
<evidence type="ECO:0000313" key="2">
    <source>
        <dbReference type="EMBL" id="KAK3934399.1"/>
    </source>
</evidence>
<sequence>MTQLTDKTPLLGAYKRTPRCYILPYALLLVVCVLCNLVPLIPSRILVATFSDSVGLRLFLLLLPDYLQDVLWPPLGHLLDYMAFNASSVRRLIRKSDSLNAILKGLLLKVPLILITFLVALRLAGLSIWLSSMLAVLCSGLMGGIAFIISVDSVRMLQGLKSKRDDAVEGCAPERDNLQICYTAAMKSRERFRRVWKLLLFAGVCVLLLLATSSENTAVCIRLGHQIRSMDETYEKMVQSFPKASRVLEAMRETGGITAHIVFACERVWQVRPPPLSELPEL</sequence>
<name>A0AAN6RZ24_9PEZI</name>
<accession>A0AAN6RZ24</accession>
<reference evidence="3" key="1">
    <citation type="journal article" date="2023" name="Mol. Phylogenet. Evol.">
        <title>Genome-scale phylogeny and comparative genomics of the fungal order Sordariales.</title>
        <authorList>
            <person name="Hensen N."/>
            <person name="Bonometti L."/>
            <person name="Westerberg I."/>
            <person name="Brannstrom I.O."/>
            <person name="Guillou S."/>
            <person name="Cros-Aarteil S."/>
            <person name="Calhoun S."/>
            <person name="Haridas S."/>
            <person name="Kuo A."/>
            <person name="Mondo S."/>
            <person name="Pangilinan J."/>
            <person name="Riley R."/>
            <person name="LaButti K."/>
            <person name="Andreopoulos B."/>
            <person name="Lipzen A."/>
            <person name="Chen C."/>
            <person name="Yan M."/>
            <person name="Daum C."/>
            <person name="Ng V."/>
            <person name="Clum A."/>
            <person name="Steindorff A."/>
            <person name="Ohm R.A."/>
            <person name="Martin F."/>
            <person name="Silar P."/>
            <person name="Natvig D.O."/>
            <person name="Lalanne C."/>
            <person name="Gautier V."/>
            <person name="Ament-Velasquez S.L."/>
            <person name="Kruys A."/>
            <person name="Hutchinson M.I."/>
            <person name="Powell A.J."/>
            <person name="Barry K."/>
            <person name="Miller A.N."/>
            <person name="Grigoriev I.V."/>
            <person name="Debuchy R."/>
            <person name="Gladieux P."/>
            <person name="Hiltunen Thoren M."/>
            <person name="Johannesson H."/>
        </authorList>
    </citation>
    <scope>NUCLEOTIDE SEQUENCE [LARGE SCALE GENOMIC DNA]</scope>
    <source>
        <strain evidence="3">CBS 340.73</strain>
    </source>
</reference>
<keyword evidence="3" id="KW-1185">Reference proteome</keyword>
<evidence type="ECO:0000256" key="1">
    <source>
        <dbReference type="SAM" id="Phobius"/>
    </source>
</evidence>
<dbReference type="AlphaFoldDB" id="A0AAN6RZ24"/>
<proteinExistence type="predicted"/>
<dbReference type="Proteomes" id="UP001303473">
    <property type="component" value="Unassembled WGS sequence"/>
</dbReference>
<protein>
    <submittedName>
        <fullName evidence="2">Uncharacterized protein</fullName>
    </submittedName>
</protein>
<keyword evidence="1" id="KW-1133">Transmembrane helix</keyword>